<gene>
    <name evidence="10" type="ORF">BI198_12055</name>
</gene>
<protein>
    <submittedName>
        <fullName evidence="10">DNA repair protein</fullName>
    </submittedName>
</protein>
<evidence type="ECO:0000313" key="11">
    <source>
        <dbReference type="Proteomes" id="UP000242258"/>
    </source>
</evidence>
<dbReference type="EMBL" id="MKEK01000001">
    <property type="protein sequence ID" value="OEY70214.1"/>
    <property type="molecule type" value="Genomic_DNA"/>
</dbReference>
<keyword evidence="4" id="KW-0460">Magnesium</keyword>
<dbReference type="PROSITE" id="PS51471">
    <property type="entry name" value="FE2OG_OXY"/>
    <property type="match status" value="1"/>
</dbReference>
<keyword evidence="2" id="KW-0479">Metal-binding</keyword>
<feature type="domain" description="Fe2OG dioxygenase" evidence="9">
    <location>
        <begin position="153"/>
        <end position="251"/>
    </location>
</feature>
<keyword evidence="8" id="KW-0234">DNA repair</keyword>
<comment type="caution">
    <text evidence="10">The sequence shown here is derived from an EMBL/GenBank/DDBJ whole genome shotgun (WGS) entry which is preliminary data.</text>
</comment>
<evidence type="ECO:0000313" key="10">
    <source>
        <dbReference type="EMBL" id="OEY70214.1"/>
    </source>
</evidence>
<dbReference type="AlphaFoldDB" id="A0A1E7Q7P0"/>
<dbReference type="InterPro" id="IPR027450">
    <property type="entry name" value="AlkB-like"/>
</dbReference>
<dbReference type="InterPro" id="IPR037151">
    <property type="entry name" value="AlkB-like_sf"/>
</dbReference>
<accession>A0A1E7Q7P0</accession>
<dbReference type="GO" id="GO:0140097">
    <property type="term" value="F:catalytic activity, acting on DNA"/>
    <property type="evidence" value="ECO:0007669"/>
    <property type="project" value="UniProtKB-ARBA"/>
</dbReference>
<keyword evidence="3" id="KW-0227">DNA damage</keyword>
<dbReference type="GO" id="GO:0032451">
    <property type="term" value="F:demethylase activity"/>
    <property type="evidence" value="ECO:0007669"/>
    <property type="project" value="UniProtKB-ARBA"/>
</dbReference>
<dbReference type="GO" id="GO:0051213">
    <property type="term" value="F:dioxygenase activity"/>
    <property type="evidence" value="ECO:0007669"/>
    <property type="project" value="UniProtKB-KW"/>
</dbReference>
<dbReference type="SUPFAM" id="SSF51197">
    <property type="entry name" value="Clavaminate synthase-like"/>
    <property type="match status" value="1"/>
</dbReference>
<reference evidence="11" key="1">
    <citation type="submission" date="2016-09" db="EMBL/GenBank/DDBJ databases">
        <authorList>
            <person name="Wan X."/>
            <person name="Hou S."/>
        </authorList>
    </citation>
    <scope>NUCLEOTIDE SEQUENCE [LARGE SCALE GENOMIC DNA]</scope>
    <source>
        <strain evidence="11">KH87</strain>
    </source>
</reference>
<dbReference type="GO" id="GO:0006307">
    <property type="term" value="P:DNA alkylation repair"/>
    <property type="evidence" value="ECO:0007669"/>
    <property type="project" value="InterPro"/>
</dbReference>
<evidence type="ECO:0000256" key="2">
    <source>
        <dbReference type="ARBA" id="ARBA00022723"/>
    </source>
</evidence>
<dbReference type="Gene3D" id="2.60.120.590">
    <property type="entry name" value="Alpha-ketoglutarate-dependent dioxygenase AlkB-like"/>
    <property type="match status" value="1"/>
</dbReference>
<keyword evidence="6" id="KW-0560">Oxidoreductase</keyword>
<evidence type="ECO:0000256" key="4">
    <source>
        <dbReference type="ARBA" id="ARBA00022842"/>
    </source>
</evidence>
<dbReference type="PANTHER" id="PTHR31212">
    <property type="entry name" value="ALPHA-KETOGLUTARATE-DEPENDENT DIOXYGENASE ALKB HOMOLOG 3"/>
    <property type="match status" value="1"/>
</dbReference>
<keyword evidence="11" id="KW-1185">Reference proteome</keyword>
<dbReference type="GO" id="GO:0016705">
    <property type="term" value="F:oxidoreductase activity, acting on paired donors, with incorporation or reduction of molecular oxygen"/>
    <property type="evidence" value="ECO:0007669"/>
    <property type="project" value="UniProtKB-ARBA"/>
</dbReference>
<sequence>MDLFSELDQSNQPKLPFIISADIEYSYLWHDAVQAFILKVPNGELMFAEHFFNRKVSDRSVEYFQQNDTLDWKNTNWQQVSEHDFAQIKFTHINWQRDKINMYGRSLYLPRLTAWYGDSGKRYTYSGITSKPNAWNQGLLYIKQKIEQATATSFNSVLLNWYRNGDDHMSWHADDEQELGKNPVIASVNFGQTRDFVLRRMDDPAKKIVIALPHGSLLVMRGQLQHYWQHSVPKRKKVTGSRFNLTFRYIV</sequence>
<evidence type="ECO:0000259" key="9">
    <source>
        <dbReference type="PROSITE" id="PS51471"/>
    </source>
</evidence>
<name>A0A1E7Q7P0_9GAMM</name>
<evidence type="ECO:0000256" key="7">
    <source>
        <dbReference type="ARBA" id="ARBA00023004"/>
    </source>
</evidence>
<dbReference type="Proteomes" id="UP000242258">
    <property type="component" value="Unassembled WGS sequence"/>
</dbReference>
<proteinExistence type="predicted"/>
<evidence type="ECO:0000256" key="1">
    <source>
        <dbReference type="ARBA" id="ARBA00001954"/>
    </source>
</evidence>
<evidence type="ECO:0000256" key="3">
    <source>
        <dbReference type="ARBA" id="ARBA00022763"/>
    </source>
</evidence>
<dbReference type="STRING" id="1628148.BI198_12055"/>
<dbReference type="Pfam" id="PF13532">
    <property type="entry name" value="2OG-FeII_Oxy_2"/>
    <property type="match status" value="1"/>
</dbReference>
<dbReference type="PANTHER" id="PTHR31212:SF4">
    <property type="entry name" value="ALPHA-KETOGLUTARATE-DEPENDENT DIOXYGENASE ALKB HOMOLOG 3"/>
    <property type="match status" value="1"/>
</dbReference>
<organism evidence="10 11">
    <name type="scientific">Rheinheimera salexigens</name>
    <dbReference type="NCBI Taxonomy" id="1628148"/>
    <lineage>
        <taxon>Bacteria</taxon>
        <taxon>Pseudomonadati</taxon>
        <taxon>Pseudomonadota</taxon>
        <taxon>Gammaproteobacteria</taxon>
        <taxon>Chromatiales</taxon>
        <taxon>Chromatiaceae</taxon>
        <taxon>Rheinheimera</taxon>
    </lineage>
</organism>
<comment type="cofactor">
    <cofactor evidence="1">
        <name>Fe(2+)</name>
        <dbReference type="ChEBI" id="CHEBI:29033"/>
    </cofactor>
</comment>
<dbReference type="FunFam" id="2.60.120.590:FF:000004">
    <property type="entry name" value="DNA oxidative demethylase ALKBH2"/>
    <property type="match status" value="1"/>
</dbReference>
<evidence type="ECO:0000256" key="5">
    <source>
        <dbReference type="ARBA" id="ARBA00022964"/>
    </source>
</evidence>
<dbReference type="InterPro" id="IPR032854">
    <property type="entry name" value="ALKBH3"/>
</dbReference>
<evidence type="ECO:0000256" key="8">
    <source>
        <dbReference type="ARBA" id="ARBA00023204"/>
    </source>
</evidence>
<dbReference type="InterPro" id="IPR005123">
    <property type="entry name" value="Oxoglu/Fe-dep_dioxygenase_dom"/>
</dbReference>
<keyword evidence="7" id="KW-0408">Iron</keyword>
<dbReference type="GO" id="GO:0046872">
    <property type="term" value="F:metal ion binding"/>
    <property type="evidence" value="ECO:0007669"/>
    <property type="project" value="UniProtKB-KW"/>
</dbReference>
<evidence type="ECO:0000256" key="6">
    <source>
        <dbReference type="ARBA" id="ARBA00023002"/>
    </source>
</evidence>
<dbReference type="GO" id="GO:0016787">
    <property type="term" value="F:hydrolase activity"/>
    <property type="evidence" value="ECO:0007669"/>
    <property type="project" value="UniProtKB-ARBA"/>
</dbReference>
<keyword evidence="5" id="KW-0223">Dioxygenase</keyword>
<dbReference type="OrthoDB" id="190276at2"/>
<dbReference type="RefSeq" id="WP_070049768.1">
    <property type="nucleotide sequence ID" value="NZ_CBCSDO010000008.1"/>
</dbReference>